<dbReference type="PROSITE" id="PS00867">
    <property type="entry name" value="CPSASE_2"/>
    <property type="match status" value="1"/>
</dbReference>
<evidence type="ECO:0000313" key="8">
    <source>
        <dbReference type="Proteomes" id="UP000000391"/>
    </source>
</evidence>
<keyword evidence="8" id="KW-1185">Reference proteome</keyword>
<dbReference type="PANTHER" id="PTHR43585">
    <property type="entry name" value="FUMIPYRROLE BIOSYNTHESIS PROTEIN C"/>
    <property type="match status" value="1"/>
</dbReference>
<evidence type="ECO:0000256" key="5">
    <source>
        <dbReference type="PROSITE-ProRule" id="PRU00409"/>
    </source>
</evidence>
<dbReference type="PROSITE" id="PS50975">
    <property type="entry name" value="ATP_GRASP"/>
    <property type="match status" value="1"/>
</dbReference>
<evidence type="ECO:0000256" key="2">
    <source>
        <dbReference type="ARBA" id="ARBA00022598"/>
    </source>
</evidence>
<dbReference type="Pfam" id="PF13535">
    <property type="entry name" value="ATP-grasp_4"/>
    <property type="match status" value="1"/>
</dbReference>
<dbReference type="GO" id="GO:0016874">
    <property type="term" value="F:ligase activity"/>
    <property type="evidence" value="ECO:0007669"/>
    <property type="project" value="UniProtKB-KW"/>
</dbReference>
<sequence>MTDNKKKILIICEQSDIHLIMESFNHTDNYQISIETTEDILGRGVTNALKDIIQQINNNPDMYDGVVGTHDSSAVFASVICEHTGMPGISVEGVVNCQNKYISRQLQEKIVPEYIPNFCLDEEYLSNLEKSLPAFAKPVRSNVSFAAQKIDTTKDLQQLINDFGEYIKDYNQYYVDSLSLSSYDNPENLYTCNKFLCEELIFGTQVTADCYVYNQKAHVFALTKAAFFDDKISFSHHEFPYQVSPETEQKIYNMIDKLAKNLKLDNTFINVELKIDEKTGNVSIIEVNARIAFQFAKTIETVKGFDPLHLICDLASGDEPDIYPEFAPEYSMCYNFELRKFSDKLVTKIPDARNIARIKKIYPGVEIRNLILNGGKLSDYKHNPESYRYCILDIPGNNKEEIMDKLEDIKAMLNYRFMDIEETEYPLQGQSF</sequence>
<dbReference type="KEGG" id="mev:Metev_1522"/>
<evidence type="ECO:0000313" key="7">
    <source>
        <dbReference type="EMBL" id="ADI74374.1"/>
    </source>
</evidence>
<dbReference type="GO" id="GO:0046872">
    <property type="term" value="F:metal ion binding"/>
    <property type="evidence" value="ECO:0007669"/>
    <property type="project" value="InterPro"/>
</dbReference>
<proteinExistence type="predicted"/>
<protein>
    <recommendedName>
        <fullName evidence="6">ATP-grasp domain-containing protein</fullName>
    </recommendedName>
</protein>
<evidence type="ECO:0000256" key="3">
    <source>
        <dbReference type="ARBA" id="ARBA00022741"/>
    </source>
</evidence>
<evidence type="ECO:0000256" key="4">
    <source>
        <dbReference type="ARBA" id="ARBA00022840"/>
    </source>
</evidence>
<organism evidence="7 8">
    <name type="scientific">Methanohalobium evestigatum (strain ATCC BAA-1072 / DSM 3721 / NBRC 107634 / OCM 161 / Z-7303)</name>
    <dbReference type="NCBI Taxonomy" id="644295"/>
    <lineage>
        <taxon>Archaea</taxon>
        <taxon>Methanobacteriati</taxon>
        <taxon>Methanobacteriota</taxon>
        <taxon>Stenosarchaea group</taxon>
        <taxon>Methanomicrobia</taxon>
        <taxon>Methanosarcinales</taxon>
        <taxon>Methanosarcinaceae</taxon>
        <taxon>Methanohalobium</taxon>
    </lineage>
</organism>
<dbReference type="EMBL" id="CP002069">
    <property type="protein sequence ID" value="ADI74374.1"/>
    <property type="molecule type" value="Genomic_DNA"/>
</dbReference>
<dbReference type="GO" id="GO:0005524">
    <property type="term" value="F:ATP binding"/>
    <property type="evidence" value="ECO:0007669"/>
    <property type="project" value="UniProtKB-UniRule"/>
</dbReference>
<dbReference type="Gene3D" id="3.30.470.20">
    <property type="entry name" value="ATP-grasp fold, B domain"/>
    <property type="match status" value="1"/>
</dbReference>
<dbReference type="Proteomes" id="UP000000391">
    <property type="component" value="Chromosome"/>
</dbReference>
<keyword evidence="4 5" id="KW-0067">ATP-binding</keyword>
<feature type="domain" description="ATP-grasp" evidence="6">
    <location>
        <begin position="103"/>
        <end position="316"/>
    </location>
</feature>
<dbReference type="HOGENOM" id="CLU_051999_0_0_2"/>
<reference evidence="7 8" key="1">
    <citation type="submission" date="2010-06" db="EMBL/GenBank/DDBJ databases">
        <title>Complete sequence chromosome of Methanohalobium evestigatum Z-7303.</title>
        <authorList>
            <consortium name="US DOE Joint Genome Institute"/>
            <person name="Lucas S."/>
            <person name="Copeland A."/>
            <person name="Lapidus A."/>
            <person name="Cheng J.-F."/>
            <person name="Bruce D."/>
            <person name="Goodwin L."/>
            <person name="Pitluck S."/>
            <person name="Saunders E."/>
            <person name="Detter J.C."/>
            <person name="Han C."/>
            <person name="Tapia R."/>
            <person name="Land M."/>
            <person name="Hauser L."/>
            <person name="Kyrpides N."/>
            <person name="Mikhailova N."/>
            <person name="Sieprawska-Lupa M."/>
            <person name="Whitman W.B."/>
            <person name="Anderson I."/>
            <person name="Woyke T."/>
        </authorList>
    </citation>
    <scope>NUCLEOTIDE SEQUENCE [LARGE SCALE GENOMIC DNA]</scope>
    <source>
        <strain evidence="8">ATCC BAA-1072 / DSM 3721 / NBRC 107634 / OCM 161 / Z-7303</strain>
    </source>
</reference>
<comment type="cofactor">
    <cofactor evidence="1">
        <name>Mn(2+)</name>
        <dbReference type="ChEBI" id="CHEBI:29035"/>
    </cofactor>
</comment>
<name>D7E9V2_METEZ</name>
<evidence type="ECO:0000259" key="6">
    <source>
        <dbReference type="PROSITE" id="PS50975"/>
    </source>
</evidence>
<evidence type="ECO:0000256" key="1">
    <source>
        <dbReference type="ARBA" id="ARBA00001936"/>
    </source>
</evidence>
<dbReference type="OrthoDB" id="125257at2157"/>
<dbReference type="SUPFAM" id="SSF56059">
    <property type="entry name" value="Glutathione synthetase ATP-binding domain-like"/>
    <property type="match status" value="1"/>
</dbReference>
<dbReference type="InterPro" id="IPR011761">
    <property type="entry name" value="ATP-grasp"/>
</dbReference>
<dbReference type="InterPro" id="IPR052032">
    <property type="entry name" value="ATP-dep_AA_Ligase"/>
</dbReference>
<gene>
    <name evidence="7" type="ordered locus">Metev_1522</name>
</gene>
<dbReference type="STRING" id="644295.Metev_1522"/>
<dbReference type="RefSeq" id="WP_013194939.1">
    <property type="nucleotide sequence ID" value="NC_014253.1"/>
</dbReference>
<dbReference type="AlphaFoldDB" id="D7E9V2"/>
<keyword evidence="3 5" id="KW-0547">Nucleotide-binding</keyword>
<accession>D7E9V2</accession>
<dbReference type="PANTHER" id="PTHR43585:SF2">
    <property type="entry name" value="ATP-GRASP ENZYME FSQD"/>
    <property type="match status" value="1"/>
</dbReference>
<dbReference type="GeneID" id="9347162"/>
<keyword evidence="2" id="KW-0436">Ligase</keyword>
<dbReference type="InterPro" id="IPR005479">
    <property type="entry name" value="CPAse_ATP-bd"/>
</dbReference>